<dbReference type="VEuPathDB" id="FungiDB:NFIA_084040"/>
<dbReference type="GeneID" id="4586907"/>
<dbReference type="PANTHER" id="PTHR39214:SF1">
    <property type="entry name" value="MICROBODY (PEROXISOME) BIOGENESIS PROTEIN PEROXIN 8 (EUROFUNG)"/>
    <property type="match status" value="1"/>
</dbReference>
<dbReference type="HOGENOM" id="CLU_016177_0_0_1"/>
<dbReference type="OMA" id="LMVQWRQ"/>
<accession>A1DGE5</accession>
<dbReference type="PANTHER" id="PTHR39214">
    <property type="entry name" value="MICROBODY (PEROXISOME) BIOGENESIS PROTEIN PEROXIN 8 (EUROFUNG)"/>
    <property type="match status" value="1"/>
</dbReference>
<sequence>MATERSLGALLRSLQSTSELRDAINLLPTATSLLTLLGNPLNITLLASQLLSAPAIWEHPVDLQACRRIISVFNTAAIATLQNDEPAESRLPYTKPRKIEREDWVKAVVSGADEKSPRWRHLLLLGGILIGFEGQNRQGLPWSIRTKLESALVTAAQLALEELDSRDGLDAQCITLVLNHTFELLSDHERSKLSYDRLLPVLIQTTYFSPEGLEGGYFLGTIDKDIVEAPGKRFQWSSQSVTFRRVTAIISSPLISVLGPLSRLIAHSVENASDPTLVSQSVDQIAHFGRTLMVQWRQNKLSEIDASEELEFLDSESLKSTIPSLWKLLRNCLYSVVIVLRAVLGRVLNDHILAADRTAPYLSMQALHVLRNFYFVSSRLGQNGSSQHTFVTLTAVDILSQYPDLAENFLQSVKPSELGQIPQHPIERCLDLYFLNTAELFTPVLSPKCSEELLISATLPYLAAGGNNHLLEIFEAAHSVALAVFAIPGNAAIAARHLPFYIDNLFAVSPVFGFQVFRFVLIFPKVFPDNLSARQFRLAFKTVIKVTAPPSLVANSQPLLPSILLEVLHERALNASDKMLPQSTQGTAGAHQGLAPPVSEQAALILALIDSLCFLRVEDLEEWLPLTASLIHTIRTPEMRQMCIERFWEALSSGEMDVERAHYCVTWWSTRGGRELVLFGNTAPDAEAGRHAEGAYMSGAVGGVAPESKL</sequence>
<dbReference type="RefSeq" id="XP_001260349.1">
    <property type="nucleotide sequence ID" value="XM_001260348.1"/>
</dbReference>
<dbReference type="STRING" id="331117.A1DGE5"/>
<protein>
    <submittedName>
        <fullName evidence="1">Peroxisomal membrane protein Pex17, putative</fullName>
    </submittedName>
</protein>
<dbReference type="InterPro" id="IPR055334">
    <property type="entry name" value="PEX8-like"/>
</dbReference>
<dbReference type="Proteomes" id="UP000006702">
    <property type="component" value="Unassembled WGS sequence"/>
</dbReference>
<evidence type="ECO:0000313" key="1">
    <source>
        <dbReference type="EMBL" id="EAW18452.1"/>
    </source>
</evidence>
<evidence type="ECO:0000313" key="2">
    <source>
        <dbReference type="Proteomes" id="UP000006702"/>
    </source>
</evidence>
<dbReference type="InterPro" id="IPR030476">
    <property type="entry name" value="Pentaxin_CS"/>
</dbReference>
<name>A1DGE5_NEOFI</name>
<organism evidence="1 2">
    <name type="scientific">Neosartorya fischeri (strain ATCC 1020 / DSM 3700 / CBS 544.65 / FGSC A1164 / JCM 1740 / NRRL 181 / WB 181)</name>
    <name type="common">Aspergillus fischerianus</name>
    <dbReference type="NCBI Taxonomy" id="331117"/>
    <lineage>
        <taxon>Eukaryota</taxon>
        <taxon>Fungi</taxon>
        <taxon>Dikarya</taxon>
        <taxon>Ascomycota</taxon>
        <taxon>Pezizomycotina</taxon>
        <taxon>Eurotiomycetes</taxon>
        <taxon>Eurotiomycetidae</taxon>
        <taxon>Eurotiales</taxon>
        <taxon>Aspergillaceae</taxon>
        <taxon>Aspergillus</taxon>
        <taxon>Aspergillus subgen. Fumigati</taxon>
    </lineage>
</organism>
<proteinExistence type="predicted"/>
<keyword evidence="2" id="KW-1185">Reference proteome</keyword>
<reference evidence="2" key="1">
    <citation type="journal article" date="2008" name="PLoS Genet.">
        <title>Genomic islands in the pathogenic filamentous fungus Aspergillus fumigatus.</title>
        <authorList>
            <person name="Fedorova N.D."/>
            <person name="Khaldi N."/>
            <person name="Joardar V.S."/>
            <person name="Maiti R."/>
            <person name="Amedeo P."/>
            <person name="Anderson M.J."/>
            <person name="Crabtree J."/>
            <person name="Silva J.C."/>
            <person name="Badger J.H."/>
            <person name="Albarraq A."/>
            <person name="Angiuoli S."/>
            <person name="Bussey H."/>
            <person name="Bowyer P."/>
            <person name="Cotty P.J."/>
            <person name="Dyer P.S."/>
            <person name="Egan A."/>
            <person name="Galens K."/>
            <person name="Fraser-Liggett C.M."/>
            <person name="Haas B.J."/>
            <person name="Inman J.M."/>
            <person name="Kent R."/>
            <person name="Lemieux S."/>
            <person name="Malavazi I."/>
            <person name="Orvis J."/>
            <person name="Roemer T."/>
            <person name="Ronning C.M."/>
            <person name="Sundaram J.P."/>
            <person name="Sutton G."/>
            <person name="Turner G."/>
            <person name="Venter J.C."/>
            <person name="White O.R."/>
            <person name="Whitty B.R."/>
            <person name="Youngman P."/>
            <person name="Wolfe K.H."/>
            <person name="Goldman G.H."/>
            <person name="Wortman J.R."/>
            <person name="Jiang B."/>
            <person name="Denning D.W."/>
            <person name="Nierman W.C."/>
        </authorList>
    </citation>
    <scope>NUCLEOTIDE SEQUENCE [LARGE SCALE GENOMIC DNA]</scope>
    <source>
        <strain evidence="2">ATCC 1020 / DSM 3700 / CBS 544.65 / FGSC A1164 / JCM 1740 / NRRL 181 / WB 181</strain>
    </source>
</reference>
<dbReference type="Pfam" id="PF26001">
    <property type="entry name" value="Pex8"/>
    <property type="match status" value="1"/>
</dbReference>
<dbReference type="eggNOG" id="ENOG502S88F">
    <property type="taxonomic scope" value="Eukaryota"/>
</dbReference>
<dbReference type="AlphaFoldDB" id="A1DGE5"/>
<dbReference type="KEGG" id="nfi:NFIA_084040"/>
<dbReference type="OrthoDB" id="2357318at2759"/>
<dbReference type="EMBL" id="DS027696">
    <property type="protein sequence ID" value="EAW18452.1"/>
    <property type="molecule type" value="Genomic_DNA"/>
</dbReference>
<dbReference type="PROSITE" id="PS00289">
    <property type="entry name" value="PTX_1"/>
    <property type="match status" value="1"/>
</dbReference>
<gene>
    <name evidence="1" type="ORF">NFIA_084040</name>
</gene>